<dbReference type="InterPro" id="IPR013087">
    <property type="entry name" value="Znf_C2H2_type"/>
</dbReference>
<dbReference type="FunFam" id="3.30.160.60:FF:002458">
    <property type="entry name" value="Uncharacterized protein"/>
    <property type="match status" value="1"/>
</dbReference>
<keyword evidence="3 6" id="KW-0863">Zinc-finger</keyword>
<feature type="compositionally biased region" description="Polar residues" evidence="7">
    <location>
        <begin position="1"/>
        <end position="22"/>
    </location>
</feature>
<proteinExistence type="predicted"/>
<feature type="region of interest" description="Disordered" evidence="7">
    <location>
        <begin position="187"/>
        <end position="210"/>
    </location>
</feature>
<accession>A0A9J7MXM4</accession>
<dbReference type="InterPro" id="IPR036236">
    <property type="entry name" value="Znf_C2H2_sf"/>
</dbReference>
<feature type="domain" description="C2H2-type" evidence="8">
    <location>
        <begin position="83"/>
        <end position="111"/>
    </location>
</feature>
<evidence type="ECO:0000256" key="5">
    <source>
        <dbReference type="ARBA" id="ARBA00023242"/>
    </source>
</evidence>
<sequence length="210" mass="24094">MDEESCGNSPENLPVEQSGNEATTEETLLDEDREICSEDFILEKDKLKPTGDKPFRCDQCDYSARCKSHLDEHLYTHSGEKPYQCSHCDHRTAYKSALARHMRRKHAGEKVLNHSTSETGDKEDRTTTMEEQRDKETPYQETCAENFTLEMEKPRNADGKPYKCPHYRATYGPSTYQAIQKKEKHHRRRDCGCGNGAEQGKKDILGGNMQ</sequence>
<evidence type="ECO:0000259" key="8">
    <source>
        <dbReference type="PROSITE" id="PS50157"/>
    </source>
</evidence>
<evidence type="ECO:0000256" key="6">
    <source>
        <dbReference type="PROSITE-ProRule" id="PRU00042"/>
    </source>
</evidence>
<protein>
    <submittedName>
        <fullName evidence="10">Zinc finger protein 135-like</fullName>
    </submittedName>
</protein>
<evidence type="ECO:0000256" key="4">
    <source>
        <dbReference type="ARBA" id="ARBA00022833"/>
    </source>
</evidence>
<dbReference type="GO" id="GO:0008270">
    <property type="term" value="F:zinc ion binding"/>
    <property type="evidence" value="ECO:0007669"/>
    <property type="project" value="UniProtKB-KW"/>
</dbReference>
<dbReference type="OMA" id="SARCKSH"/>
<feature type="region of interest" description="Disordered" evidence="7">
    <location>
        <begin position="108"/>
        <end position="140"/>
    </location>
</feature>
<evidence type="ECO:0000256" key="2">
    <source>
        <dbReference type="ARBA" id="ARBA00022737"/>
    </source>
</evidence>
<dbReference type="KEGG" id="bfo:118421894"/>
<dbReference type="PANTHER" id="PTHR23235:SF142">
    <property type="entry name" value="ZINC FINGER PROTEIN 384"/>
    <property type="match status" value="1"/>
</dbReference>
<dbReference type="Proteomes" id="UP000001554">
    <property type="component" value="Chromosome 8"/>
</dbReference>
<dbReference type="PANTHER" id="PTHR23235">
    <property type="entry name" value="KRUEPPEL-LIKE TRANSCRIPTION FACTOR"/>
    <property type="match status" value="1"/>
</dbReference>
<keyword evidence="2" id="KW-0677">Repeat</keyword>
<dbReference type="GeneID" id="118421894"/>
<reference evidence="10" key="2">
    <citation type="submission" date="2025-08" db="UniProtKB">
        <authorList>
            <consortium name="RefSeq"/>
        </authorList>
    </citation>
    <scope>IDENTIFICATION</scope>
    <source>
        <strain evidence="10">S238N-H82</strain>
        <tissue evidence="10">Testes</tissue>
    </source>
</reference>
<evidence type="ECO:0000256" key="7">
    <source>
        <dbReference type="SAM" id="MobiDB-lite"/>
    </source>
</evidence>
<dbReference type="SUPFAM" id="SSF57667">
    <property type="entry name" value="beta-beta-alpha zinc fingers"/>
    <property type="match status" value="1"/>
</dbReference>
<dbReference type="RefSeq" id="XP_035685292.1">
    <property type="nucleotide sequence ID" value="XM_035829399.1"/>
</dbReference>
<dbReference type="OrthoDB" id="7491158at2759"/>
<evidence type="ECO:0000313" key="10">
    <source>
        <dbReference type="RefSeq" id="XP_035685292.1"/>
    </source>
</evidence>
<evidence type="ECO:0000256" key="3">
    <source>
        <dbReference type="ARBA" id="ARBA00022771"/>
    </source>
</evidence>
<keyword evidence="5" id="KW-0539">Nucleus</keyword>
<feature type="domain" description="C2H2-type" evidence="8">
    <location>
        <begin position="55"/>
        <end position="82"/>
    </location>
</feature>
<keyword evidence="4" id="KW-0862">Zinc</keyword>
<evidence type="ECO:0000313" key="9">
    <source>
        <dbReference type="Proteomes" id="UP000001554"/>
    </source>
</evidence>
<name>A0A9J7MXM4_BRAFL</name>
<feature type="compositionally biased region" description="Basic and acidic residues" evidence="7">
    <location>
        <begin position="119"/>
        <end position="138"/>
    </location>
</feature>
<dbReference type="PROSITE" id="PS50157">
    <property type="entry name" value="ZINC_FINGER_C2H2_2"/>
    <property type="match status" value="2"/>
</dbReference>
<gene>
    <name evidence="10" type="primary">LOC118421894</name>
</gene>
<keyword evidence="9" id="KW-1185">Reference proteome</keyword>
<keyword evidence="1" id="KW-0479">Metal-binding</keyword>
<organism evidence="9 10">
    <name type="scientific">Branchiostoma floridae</name>
    <name type="common">Florida lancelet</name>
    <name type="synonym">Amphioxus</name>
    <dbReference type="NCBI Taxonomy" id="7739"/>
    <lineage>
        <taxon>Eukaryota</taxon>
        <taxon>Metazoa</taxon>
        <taxon>Chordata</taxon>
        <taxon>Cephalochordata</taxon>
        <taxon>Leptocardii</taxon>
        <taxon>Amphioxiformes</taxon>
        <taxon>Branchiostomatidae</taxon>
        <taxon>Branchiostoma</taxon>
    </lineage>
</organism>
<dbReference type="GO" id="GO:0003677">
    <property type="term" value="F:DNA binding"/>
    <property type="evidence" value="ECO:0007669"/>
    <property type="project" value="UniProtKB-KW"/>
</dbReference>
<evidence type="ECO:0000256" key="1">
    <source>
        <dbReference type="ARBA" id="ARBA00022723"/>
    </source>
</evidence>
<dbReference type="AlphaFoldDB" id="A0A9J7MXM4"/>
<dbReference type="Pfam" id="PF13909">
    <property type="entry name" value="zf-H2C2_5"/>
    <property type="match status" value="1"/>
</dbReference>
<dbReference type="SMART" id="SM00355">
    <property type="entry name" value="ZnF_C2H2"/>
    <property type="match status" value="2"/>
</dbReference>
<dbReference type="FunFam" id="3.30.160.60:FF:003678">
    <property type="match status" value="1"/>
</dbReference>
<reference evidence="9" key="1">
    <citation type="journal article" date="2020" name="Nat. Ecol. Evol.">
        <title>Deeply conserved synteny resolves early events in vertebrate evolution.</title>
        <authorList>
            <person name="Simakov O."/>
            <person name="Marletaz F."/>
            <person name="Yue J.X."/>
            <person name="O'Connell B."/>
            <person name="Jenkins J."/>
            <person name="Brandt A."/>
            <person name="Calef R."/>
            <person name="Tung C.H."/>
            <person name="Huang T.K."/>
            <person name="Schmutz J."/>
            <person name="Satoh N."/>
            <person name="Yu J.K."/>
            <person name="Putnam N.H."/>
            <person name="Green R.E."/>
            <person name="Rokhsar D.S."/>
        </authorList>
    </citation>
    <scope>NUCLEOTIDE SEQUENCE [LARGE SCALE GENOMIC DNA]</scope>
    <source>
        <strain evidence="9">S238N-H82</strain>
    </source>
</reference>
<dbReference type="Gene3D" id="3.30.160.60">
    <property type="entry name" value="Classic Zinc Finger"/>
    <property type="match status" value="2"/>
</dbReference>
<feature type="region of interest" description="Disordered" evidence="7">
    <location>
        <begin position="1"/>
        <end position="30"/>
    </location>
</feature>